<evidence type="ECO:0000256" key="9">
    <source>
        <dbReference type="ARBA" id="ARBA00022840"/>
    </source>
</evidence>
<dbReference type="EMBL" id="JAUYVI010000004">
    <property type="protein sequence ID" value="MDQ7248976.1"/>
    <property type="molecule type" value="Genomic_DNA"/>
</dbReference>
<comment type="subcellular location">
    <subcellularLocation>
        <location evidence="1 13">Cytoplasm</location>
    </subcellularLocation>
</comment>
<comment type="pathway">
    <text evidence="13">Lipid metabolism; malonyl-CoA biosynthesis; malonyl-CoA from acetyl-CoA: step 1/1.</text>
</comment>
<dbReference type="HAMAP" id="MF_01395">
    <property type="entry name" value="AcetylCoA_CT_beta"/>
    <property type="match status" value="1"/>
</dbReference>
<feature type="zinc finger region" description="C4-type" evidence="13">
    <location>
        <begin position="29"/>
        <end position="51"/>
    </location>
</feature>
<dbReference type="InterPro" id="IPR029045">
    <property type="entry name" value="ClpP/crotonase-like_dom_sf"/>
</dbReference>
<dbReference type="NCBIfam" id="TIGR00515">
    <property type="entry name" value="accD"/>
    <property type="match status" value="1"/>
</dbReference>
<dbReference type="InterPro" id="IPR000438">
    <property type="entry name" value="Acetyl_CoA_COase_Trfase_b_su"/>
</dbReference>
<evidence type="ECO:0000256" key="5">
    <source>
        <dbReference type="ARBA" id="ARBA00022741"/>
    </source>
</evidence>
<dbReference type="Gene3D" id="3.90.226.10">
    <property type="entry name" value="2-enoyl-CoA Hydratase, Chain A, domain 1"/>
    <property type="match status" value="1"/>
</dbReference>
<name>A0ABU0YMQ2_9PROT</name>
<feature type="binding site" evidence="13">
    <location>
        <position position="51"/>
    </location>
    <ligand>
        <name>Zn(2+)</name>
        <dbReference type="ChEBI" id="CHEBI:29105"/>
    </ligand>
</feature>
<feature type="domain" description="CoA carboxyltransferase N-terminal" evidence="14">
    <location>
        <begin position="25"/>
        <end position="285"/>
    </location>
</feature>
<keyword evidence="16" id="KW-1185">Reference proteome</keyword>
<evidence type="ECO:0000313" key="16">
    <source>
        <dbReference type="Proteomes" id="UP001230156"/>
    </source>
</evidence>
<evidence type="ECO:0000313" key="15">
    <source>
        <dbReference type="EMBL" id="MDQ7248976.1"/>
    </source>
</evidence>
<dbReference type="Proteomes" id="UP001230156">
    <property type="component" value="Unassembled WGS sequence"/>
</dbReference>
<keyword evidence="13" id="KW-0963">Cytoplasm</keyword>
<comment type="caution">
    <text evidence="15">The sequence shown here is derived from an EMBL/GenBank/DDBJ whole genome shotgun (WGS) entry which is preliminary data.</text>
</comment>
<evidence type="ECO:0000256" key="11">
    <source>
        <dbReference type="ARBA" id="ARBA00023160"/>
    </source>
</evidence>
<dbReference type="InterPro" id="IPR034733">
    <property type="entry name" value="AcCoA_carboxyl_beta"/>
</dbReference>
<proteinExistence type="inferred from homology"/>
<dbReference type="PROSITE" id="PS50980">
    <property type="entry name" value="COA_CT_NTER"/>
    <property type="match status" value="1"/>
</dbReference>
<evidence type="ECO:0000256" key="1">
    <source>
        <dbReference type="ARBA" id="ARBA00004496"/>
    </source>
</evidence>
<keyword evidence="6 13" id="KW-0863">Zinc-finger</keyword>
<evidence type="ECO:0000256" key="3">
    <source>
        <dbReference type="ARBA" id="ARBA00022679"/>
    </source>
</evidence>
<dbReference type="EC" id="2.1.3.15" evidence="13"/>
<keyword evidence="4 13" id="KW-0479">Metal-binding</keyword>
<dbReference type="Pfam" id="PF17848">
    <property type="entry name" value="Zn_ribbon_ACC"/>
    <property type="match status" value="1"/>
</dbReference>
<evidence type="ECO:0000256" key="8">
    <source>
        <dbReference type="ARBA" id="ARBA00022833"/>
    </source>
</evidence>
<comment type="similarity">
    <text evidence="13">Belongs to the AccD/PCCB family.</text>
</comment>
<organism evidence="15 16">
    <name type="scientific">Dongia sedimenti</name>
    <dbReference type="NCBI Taxonomy" id="3064282"/>
    <lineage>
        <taxon>Bacteria</taxon>
        <taxon>Pseudomonadati</taxon>
        <taxon>Pseudomonadota</taxon>
        <taxon>Alphaproteobacteria</taxon>
        <taxon>Rhodospirillales</taxon>
        <taxon>Dongiaceae</taxon>
        <taxon>Dongia</taxon>
    </lineage>
</organism>
<feature type="binding site" evidence="13">
    <location>
        <position position="48"/>
    </location>
    <ligand>
        <name>Zn(2+)</name>
        <dbReference type="ChEBI" id="CHEBI:29105"/>
    </ligand>
</feature>
<dbReference type="SUPFAM" id="SSF52096">
    <property type="entry name" value="ClpP/crotonase"/>
    <property type="match status" value="1"/>
</dbReference>
<evidence type="ECO:0000256" key="10">
    <source>
        <dbReference type="ARBA" id="ARBA00023098"/>
    </source>
</evidence>
<evidence type="ECO:0000256" key="7">
    <source>
        <dbReference type="ARBA" id="ARBA00022832"/>
    </source>
</evidence>
<keyword evidence="3 13" id="KW-0808">Transferase</keyword>
<keyword evidence="11 13" id="KW-0275">Fatty acid biosynthesis</keyword>
<dbReference type="Pfam" id="PF01039">
    <property type="entry name" value="Carboxyl_trans"/>
    <property type="match status" value="1"/>
</dbReference>
<dbReference type="PANTHER" id="PTHR42995:SF5">
    <property type="entry name" value="ACETYL-COENZYME A CARBOXYLASE CARBOXYL TRANSFERASE SUBUNIT BETA, CHLOROPLASTIC"/>
    <property type="match status" value="1"/>
</dbReference>
<evidence type="ECO:0000259" key="14">
    <source>
        <dbReference type="PROSITE" id="PS50980"/>
    </source>
</evidence>
<gene>
    <name evidence="13 15" type="primary">accD</name>
    <name evidence="15" type="ORF">Q8A70_14920</name>
</gene>
<dbReference type="InterPro" id="IPR041010">
    <property type="entry name" value="Znf-ACC"/>
</dbReference>
<dbReference type="GO" id="GO:0003989">
    <property type="term" value="F:acetyl-CoA carboxylase activity"/>
    <property type="evidence" value="ECO:0007669"/>
    <property type="project" value="UniProtKB-EC"/>
</dbReference>
<evidence type="ECO:0000256" key="6">
    <source>
        <dbReference type="ARBA" id="ARBA00022771"/>
    </source>
</evidence>
<dbReference type="PANTHER" id="PTHR42995">
    <property type="entry name" value="ACETYL-COENZYME A CARBOXYLASE CARBOXYL TRANSFERASE SUBUNIT BETA, CHLOROPLASTIC"/>
    <property type="match status" value="1"/>
</dbReference>
<dbReference type="PRINTS" id="PR01070">
    <property type="entry name" value="ACCCTRFRASEB"/>
</dbReference>
<keyword evidence="5 13" id="KW-0547">Nucleotide-binding</keyword>
<keyword evidence="7 13" id="KW-0276">Fatty acid metabolism</keyword>
<accession>A0ABU0YMQ2</accession>
<evidence type="ECO:0000256" key="2">
    <source>
        <dbReference type="ARBA" id="ARBA00022516"/>
    </source>
</evidence>
<comment type="cofactor">
    <cofactor evidence="13">
        <name>Zn(2+)</name>
        <dbReference type="ChEBI" id="CHEBI:29105"/>
    </cofactor>
    <text evidence="13">Binds 1 zinc ion per subunit.</text>
</comment>
<keyword evidence="8 13" id="KW-0862">Zinc</keyword>
<feature type="binding site" evidence="13">
    <location>
        <position position="32"/>
    </location>
    <ligand>
        <name>Zn(2+)</name>
        <dbReference type="ChEBI" id="CHEBI:29105"/>
    </ligand>
</feature>
<keyword evidence="15" id="KW-0436">Ligase</keyword>
<evidence type="ECO:0000256" key="13">
    <source>
        <dbReference type="HAMAP-Rule" id="MF_01395"/>
    </source>
</evidence>
<dbReference type="RefSeq" id="WP_379956452.1">
    <property type="nucleotide sequence ID" value="NZ_JAUYVI010000004.1"/>
</dbReference>
<reference evidence="16" key="1">
    <citation type="submission" date="2023-08" db="EMBL/GenBank/DDBJ databases">
        <title>Rhodospirillaceae gen. nov., a novel taxon isolated from the Yangtze River Yuezi River estuary sludge.</title>
        <authorList>
            <person name="Ruan L."/>
        </authorList>
    </citation>
    <scope>NUCLEOTIDE SEQUENCE [LARGE SCALE GENOMIC DNA]</scope>
    <source>
        <strain evidence="16">R-7</strain>
    </source>
</reference>
<dbReference type="InterPro" id="IPR011762">
    <property type="entry name" value="COA_CT_N"/>
</dbReference>
<feature type="binding site" evidence="13">
    <location>
        <position position="29"/>
    </location>
    <ligand>
        <name>Zn(2+)</name>
        <dbReference type="ChEBI" id="CHEBI:29105"/>
    </ligand>
</feature>
<comment type="catalytic activity">
    <reaction evidence="13">
        <text>N(6)-carboxybiotinyl-L-lysyl-[protein] + acetyl-CoA = N(6)-biotinyl-L-lysyl-[protein] + malonyl-CoA</text>
        <dbReference type="Rhea" id="RHEA:54728"/>
        <dbReference type="Rhea" id="RHEA-COMP:10505"/>
        <dbReference type="Rhea" id="RHEA-COMP:10506"/>
        <dbReference type="ChEBI" id="CHEBI:57288"/>
        <dbReference type="ChEBI" id="CHEBI:57384"/>
        <dbReference type="ChEBI" id="CHEBI:83144"/>
        <dbReference type="ChEBI" id="CHEBI:83145"/>
        <dbReference type="EC" id="2.1.3.15"/>
    </reaction>
</comment>
<keyword evidence="2 13" id="KW-0444">Lipid biosynthesis</keyword>
<keyword evidence="9 13" id="KW-0067">ATP-binding</keyword>
<sequence>MSWLTNFVRPKIRALVKKPDTPDNLWDKCPACGQMIFHRELEANQRVCTHCGHHLRIGVKRRLELLFDDGQYERAELPKVEADPLKFRDRKRYSDRVKEAQAKSGEQDAIIVGSGTIHGVPVVVAAFNFEFMGGSMGMAVGEGLVKAADVAVEQGAALIAIPASGGARMQEGIFSLMQMPRSVIAVDRVKEAGLPFVVLLTDPTTGGVSASFAMLGDIHVAEPGALIGFAGQRVIEETIREKLPEGFQRAEYLLEHGIVDLVVPRKELREQLARLIGLLTKREAA</sequence>
<evidence type="ECO:0000256" key="4">
    <source>
        <dbReference type="ARBA" id="ARBA00022723"/>
    </source>
</evidence>
<protein>
    <recommendedName>
        <fullName evidence="13">Acetyl-coenzyme A carboxylase carboxyl transferase subunit beta</fullName>
        <shortName evidence="13">ACCase subunit beta</shortName>
        <shortName evidence="13">Acetyl-CoA carboxylase carboxyltransferase subunit beta</shortName>
        <ecNumber evidence="13">2.1.3.15</ecNumber>
    </recommendedName>
</protein>
<comment type="subunit">
    <text evidence="13">Acetyl-CoA carboxylase is a heterohexamer composed of biotin carboxyl carrier protein (AccB), biotin carboxylase (AccC) and two subunits each of ACCase subunit alpha (AccA) and ACCase subunit beta (AccD).</text>
</comment>
<evidence type="ECO:0000256" key="12">
    <source>
        <dbReference type="ARBA" id="ARBA00025280"/>
    </source>
</evidence>
<comment type="function">
    <text evidence="12 13">Component of the acetyl coenzyme A carboxylase (ACC) complex. Biotin carboxylase (BC) catalyzes the carboxylation of biotin on its carrier protein (BCCP) and then the CO(2) group is transferred by the transcarboxylase to acetyl-CoA to form malonyl-CoA.</text>
</comment>
<keyword evidence="10 13" id="KW-0443">Lipid metabolism</keyword>